<protein>
    <submittedName>
        <fullName evidence="2">Uncharacterized protein</fullName>
    </submittedName>
</protein>
<feature type="region of interest" description="Disordered" evidence="1">
    <location>
        <begin position="53"/>
        <end position="144"/>
    </location>
</feature>
<gene>
    <name evidence="2" type="ORF">ONZ51_g13447</name>
</gene>
<feature type="compositionally biased region" description="Basic and acidic residues" evidence="1">
    <location>
        <begin position="116"/>
        <end position="130"/>
    </location>
</feature>
<name>A0AAD7TFB2_9APHY</name>
<dbReference type="AlphaFoldDB" id="A0AAD7TFB2"/>
<organism evidence="2 3">
    <name type="scientific">Trametes cubensis</name>
    <dbReference type="NCBI Taxonomy" id="1111947"/>
    <lineage>
        <taxon>Eukaryota</taxon>
        <taxon>Fungi</taxon>
        <taxon>Dikarya</taxon>
        <taxon>Basidiomycota</taxon>
        <taxon>Agaricomycotina</taxon>
        <taxon>Agaricomycetes</taxon>
        <taxon>Polyporales</taxon>
        <taxon>Polyporaceae</taxon>
        <taxon>Trametes</taxon>
    </lineage>
</organism>
<proteinExistence type="predicted"/>
<feature type="region of interest" description="Disordered" evidence="1">
    <location>
        <begin position="215"/>
        <end position="245"/>
    </location>
</feature>
<evidence type="ECO:0000313" key="3">
    <source>
        <dbReference type="Proteomes" id="UP001215151"/>
    </source>
</evidence>
<accession>A0AAD7TFB2</accession>
<sequence>MTTGAPTPRADATTAVRDEPPLWRLPDGTTVDARLLSEFVKARRDATATAFATPVAGAPPNTTPATTTTALVPRSRNPGPEQQRATRVGTNSLLDTPQDMAQSRTLAASQWGPKTSTDDVEMKENAHGEPARANPPAWNLNSNSHSTQISHMRFMTYHPTGEKKWVEDKGLTRGNDQGRGVPEYQAITPQAGSSLAVARPEGILHATRAVSLRGRGTGRQGVSRNDGRVDTRPETPPTYGMHPPPPAVLITPDMTAAARVAKLNSTRALRITPCPGRGWPIRQPMYPGDRTRHADLTDRGRYIAAHEKSKLMFEVVGMNAKSNMKGLARRNMASVVTLATGEGTIAICTPMMPDDDIPDVDVPTIWWATGLSEQARRILLEYGVWATPKVSFFAIADEDEFPTYLFTVDGFARNDPRIPERIKALLKTKKMIRCLENAIRHERGLGADVYNESLAFIDDIEITVYQTSATTFAAKLVAPPPTRSEMDWQEWRDAWASNTEAALGRSGGAPPDCDNRAPPE</sequence>
<feature type="region of interest" description="Disordered" evidence="1">
    <location>
        <begin position="1"/>
        <end position="25"/>
    </location>
</feature>
<comment type="caution">
    <text evidence="2">The sequence shown here is derived from an EMBL/GenBank/DDBJ whole genome shotgun (WGS) entry which is preliminary data.</text>
</comment>
<dbReference type="EMBL" id="JAPEVG010001193">
    <property type="protein sequence ID" value="KAJ8453707.1"/>
    <property type="molecule type" value="Genomic_DNA"/>
</dbReference>
<feature type="compositionally biased region" description="Polar residues" evidence="1">
    <location>
        <begin position="83"/>
        <end position="115"/>
    </location>
</feature>
<evidence type="ECO:0000313" key="2">
    <source>
        <dbReference type="EMBL" id="KAJ8453707.1"/>
    </source>
</evidence>
<dbReference type="Proteomes" id="UP001215151">
    <property type="component" value="Unassembled WGS sequence"/>
</dbReference>
<keyword evidence="3" id="KW-1185">Reference proteome</keyword>
<reference evidence="2" key="1">
    <citation type="submission" date="2022-11" db="EMBL/GenBank/DDBJ databases">
        <title>Genome Sequence of Cubamyces cubensis.</title>
        <authorList>
            <person name="Buettner E."/>
        </authorList>
    </citation>
    <scope>NUCLEOTIDE SEQUENCE</scope>
    <source>
        <strain evidence="2">MPL-01</strain>
    </source>
</reference>
<feature type="compositionally biased region" description="Low complexity" evidence="1">
    <location>
        <begin position="53"/>
        <end position="73"/>
    </location>
</feature>
<feature type="region of interest" description="Disordered" evidence="1">
    <location>
        <begin position="501"/>
        <end position="520"/>
    </location>
</feature>
<evidence type="ECO:0000256" key="1">
    <source>
        <dbReference type="SAM" id="MobiDB-lite"/>
    </source>
</evidence>